<evidence type="ECO:0000259" key="2">
    <source>
        <dbReference type="PROSITE" id="PS50042"/>
    </source>
</evidence>
<dbReference type="GO" id="GO:0030552">
    <property type="term" value="F:cAMP binding"/>
    <property type="evidence" value="ECO:0007669"/>
    <property type="project" value="TreeGrafter"/>
</dbReference>
<dbReference type="GO" id="GO:0034236">
    <property type="term" value="F:protein kinase A catalytic subunit binding"/>
    <property type="evidence" value="ECO:0007669"/>
    <property type="project" value="TreeGrafter"/>
</dbReference>
<dbReference type="AlphaFoldDB" id="A0A078AQF9"/>
<dbReference type="SUPFAM" id="SSF51206">
    <property type="entry name" value="cAMP-binding domain-like"/>
    <property type="match status" value="1"/>
</dbReference>
<evidence type="ECO:0000313" key="3">
    <source>
        <dbReference type="EMBL" id="CDW84186.1"/>
    </source>
</evidence>
<dbReference type="InterPro" id="IPR018490">
    <property type="entry name" value="cNMP-bd_dom_sf"/>
</dbReference>
<accession>A0A078AQF9</accession>
<dbReference type="GO" id="GO:0004862">
    <property type="term" value="F:cAMP-dependent protein kinase inhibitor activity"/>
    <property type="evidence" value="ECO:0007669"/>
    <property type="project" value="TreeGrafter"/>
</dbReference>
<dbReference type="GO" id="GO:0005952">
    <property type="term" value="C:cAMP-dependent protein kinase complex"/>
    <property type="evidence" value="ECO:0007669"/>
    <property type="project" value="InterPro"/>
</dbReference>
<sequence>MNLTTQNSKNDRFKELVIKDALTELKSTKMSSYYSSSMKKGSSKPKMYDIINPSEISKIRISSMHDFKIEDDFHKHHNLQQYKQLDAIRISMKAKPRLPNSFRKHKNSEYKQIRDRYRALSQIDNLKGQDDTLSMNSPQFDYSDAHLKQAYQNQGKKSKNQAIRSGGMGFFGRKLGSIQDGLITGVESPQGSQRRKMVLSNYKEAVDKNSQQKSREKLMNINDQINLKIENLIKEVQIFDKSKDLIQINTNQADYQSKNEVTNKLRQIKDNFKKINEVKQKMSQKTVSDFKMELTTLVNSLNPVEIKRITSQIDEQGQVELTLDDAFPQLNLSSKHSSPSSILYFNKRQSTKFDKSSQDNEDQVLLNYSFNQAARKDEQEVQRSYIQNYLKTKIEDMVKKTSEVFTSSQTRPKQTSERRQINDFATKLQYLKKDSQFNELKQTIFPIEIQQRSDFKEFVETRYQDILKSSDRTEIQIVEAMFYESESDDVIVLKLRNLIYEKMMEDYLKKKKLKLMKFLGTLPFLKDQTAGFFDDFLNEVNIQTFKKGDNIYKENEHPKYFWVVLNGTVHVQKEIQVQYTNYWPKGHQMWNMSTVTQKVNKTIQIISRGQYFGEEEILTNHVVSCNVVAGSENVELIGFTRDCLKKNLSSATISNWLRDHVLVKFQKEKDILKQALIDKKIKQMHQNAFLNSTQTNPIDGEDRSSYVPSQIIKMQRKIKPWLKQHSSLPVSPRRGSPERKKNFKLNNDLLNNEKLSNLLLLERGESVIPELDEVNTEFSKKIDARVLSLRGYQKAMSEKQDLYDKEMAEKILKQVFENKF</sequence>
<evidence type="ECO:0000256" key="1">
    <source>
        <dbReference type="SAM" id="Coils"/>
    </source>
</evidence>
<gene>
    <name evidence="3" type="primary">Contig17964.g19092</name>
    <name evidence="3" type="ORF">STYLEM_13243</name>
</gene>
<keyword evidence="4" id="KW-1185">Reference proteome</keyword>
<reference evidence="3 4" key="1">
    <citation type="submission" date="2014-06" db="EMBL/GenBank/DDBJ databases">
        <authorList>
            <person name="Swart Estienne"/>
        </authorList>
    </citation>
    <scope>NUCLEOTIDE SEQUENCE [LARGE SCALE GENOMIC DNA]</scope>
    <source>
        <strain evidence="3 4">130c</strain>
    </source>
</reference>
<dbReference type="CDD" id="cd00038">
    <property type="entry name" value="CAP_ED"/>
    <property type="match status" value="1"/>
</dbReference>
<dbReference type="GO" id="GO:0005829">
    <property type="term" value="C:cytosol"/>
    <property type="evidence" value="ECO:0007669"/>
    <property type="project" value="TreeGrafter"/>
</dbReference>
<protein>
    <recommendedName>
        <fullName evidence="2">Cyclic nucleotide-binding domain-containing protein</fullName>
    </recommendedName>
</protein>
<dbReference type="InterPro" id="IPR014710">
    <property type="entry name" value="RmlC-like_jellyroll"/>
</dbReference>
<dbReference type="PANTHER" id="PTHR11635">
    <property type="entry name" value="CAMP-DEPENDENT PROTEIN KINASE REGULATORY CHAIN"/>
    <property type="match status" value="1"/>
</dbReference>
<proteinExistence type="predicted"/>
<dbReference type="Proteomes" id="UP000039865">
    <property type="component" value="Unassembled WGS sequence"/>
</dbReference>
<evidence type="ECO:0000313" key="4">
    <source>
        <dbReference type="Proteomes" id="UP000039865"/>
    </source>
</evidence>
<feature type="domain" description="Cyclic nucleotide-binding" evidence="2">
    <location>
        <begin position="524"/>
        <end position="648"/>
    </location>
</feature>
<dbReference type="PANTHER" id="PTHR11635:SF152">
    <property type="entry name" value="CAMP-DEPENDENT PROTEIN KINASE TYPE I REGULATORY SUBUNIT-RELATED"/>
    <property type="match status" value="1"/>
</dbReference>
<dbReference type="PROSITE" id="PS50042">
    <property type="entry name" value="CNMP_BINDING_3"/>
    <property type="match status" value="1"/>
</dbReference>
<dbReference type="InParanoid" id="A0A078AQF9"/>
<name>A0A078AQF9_STYLE</name>
<keyword evidence="1" id="KW-0175">Coiled coil</keyword>
<dbReference type="InterPro" id="IPR000595">
    <property type="entry name" value="cNMP-bd_dom"/>
</dbReference>
<dbReference type="InterPro" id="IPR050503">
    <property type="entry name" value="cAMP-dep_PK_reg_su-like"/>
</dbReference>
<organism evidence="3 4">
    <name type="scientific">Stylonychia lemnae</name>
    <name type="common">Ciliate</name>
    <dbReference type="NCBI Taxonomy" id="5949"/>
    <lineage>
        <taxon>Eukaryota</taxon>
        <taxon>Sar</taxon>
        <taxon>Alveolata</taxon>
        <taxon>Ciliophora</taxon>
        <taxon>Intramacronucleata</taxon>
        <taxon>Spirotrichea</taxon>
        <taxon>Stichotrichia</taxon>
        <taxon>Sporadotrichida</taxon>
        <taxon>Oxytrichidae</taxon>
        <taxon>Stylonychinae</taxon>
        <taxon>Stylonychia</taxon>
    </lineage>
</organism>
<dbReference type="EMBL" id="CCKQ01012555">
    <property type="protein sequence ID" value="CDW84186.1"/>
    <property type="molecule type" value="Genomic_DNA"/>
</dbReference>
<feature type="coiled-coil region" evidence="1">
    <location>
        <begin position="215"/>
        <end position="285"/>
    </location>
</feature>
<dbReference type="Gene3D" id="2.60.120.10">
    <property type="entry name" value="Jelly Rolls"/>
    <property type="match status" value="1"/>
</dbReference>